<dbReference type="SUPFAM" id="SSF55781">
    <property type="entry name" value="GAF domain-like"/>
    <property type="match status" value="1"/>
</dbReference>
<dbReference type="GO" id="GO:0016791">
    <property type="term" value="F:phosphatase activity"/>
    <property type="evidence" value="ECO:0007669"/>
    <property type="project" value="TreeGrafter"/>
</dbReference>
<dbReference type="Gene3D" id="3.30.450.40">
    <property type="match status" value="1"/>
</dbReference>
<dbReference type="AlphaFoldDB" id="A0A2T0TZF5"/>
<dbReference type="NCBIfam" id="TIGR00229">
    <property type="entry name" value="sensory_box"/>
    <property type="match status" value="1"/>
</dbReference>
<keyword evidence="4" id="KW-1185">Reference proteome</keyword>
<evidence type="ECO:0000313" key="4">
    <source>
        <dbReference type="Proteomes" id="UP000239210"/>
    </source>
</evidence>
<feature type="domain" description="PAS" evidence="2">
    <location>
        <begin position="19"/>
        <end position="65"/>
    </location>
</feature>
<dbReference type="Gene3D" id="3.60.40.10">
    <property type="entry name" value="PPM-type phosphatase domain"/>
    <property type="match status" value="1"/>
</dbReference>
<dbReference type="EMBL" id="PVTG01000002">
    <property type="protein sequence ID" value="PRY51055.1"/>
    <property type="molecule type" value="Genomic_DNA"/>
</dbReference>
<dbReference type="InterPro" id="IPR013767">
    <property type="entry name" value="PAS_fold"/>
</dbReference>
<dbReference type="Gene3D" id="3.30.450.20">
    <property type="entry name" value="PAS domain"/>
    <property type="match status" value="1"/>
</dbReference>
<organism evidence="3 4">
    <name type="scientific">Geodermatophilus tzadiensis</name>
    <dbReference type="NCBI Taxonomy" id="1137988"/>
    <lineage>
        <taxon>Bacteria</taxon>
        <taxon>Bacillati</taxon>
        <taxon>Actinomycetota</taxon>
        <taxon>Actinomycetes</taxon>
        <taxon>Geodermatophilales</taxon>
        <taxon>Geodermatophilaceae</taxon>
        <taxon>Geodermatophilus</taxon>
    </lineage>
</organism>
<proteinExistence type="predicted"/>
<accession>A0A2T0TZF5</accession>
<dbReference type="Pfam" id="PF13185">
    <property type="entry name" value="GAF_2"/>
    <property type="match status" value="1"/>
</dbReference>
<dbReference type="InterPro" id="IPR035965">
    <property type="entry name" value="PAS-like_dom_sf"/>
</dbReference>
<dbReference type="CDD" id="cd00130">
    <property type="entry name" value="PAS"/>
    <property type="match status" value="1"/>
</dbReference>
<keyword evidence="1" id="KW-0378">Hydrolase</keyword>
<protein>
    <submittedName>
        <fullName evidence="3">PAS domain S-box-containing protein</fullName>
    </submittedName>
</protein>
<dbReference type="GO" id="GO:0006355">
    <property type="term" value="P:regulation of DNA-templated transcription"/>
    <property type="evidence" value="ECO:0007669"/>
    <property type="project" value="InterPro"/>
</dbReference>
<dbReference type="SUPFAM" id="SSF55785">
    <property type="entry name" value="PYP-like sensor domain (PAS domain)"/>
    <property type="match status" value="1"/>
</dbReference>
<dbReference type="InterPro" id="IPR029016">
    <property type="entry name" value="GAF-like_dom_sf"/>
</dbReference>
<dbReference type="SMART" id="SM00331">
    <property type="entry name" value="PP2C_SIG"/>
    <property type="match status" value="1"/>
</dbReference>
<dbReference type="Pfam" id="PF00989">
    <property type="entry name" value="PAS"/>
    <property type="match status" value="1"/>
</dbReference>
<dbReference type="PROSITE" id="PS50112">
    <property type="entry name" value="PAS"/>
    <property type="match status" value="1"/>
</dbReference>
<comment type="caution">
    <text evidence="3">The sequence shown here is derived from an EMBL/GenBank/DDBJ whole genome shotgun (WGS) entry which is preliminary data.</text>
</comment>
<dbReference type="PANTHER" id="PTHR43156:SF2">
    <property type="entry name" value="STAGE II SPORULATION PROTEIN E"/>
    <property type="match status" value="1"/>
</dbReference>
<sequence>MALTPRGVTSSAALPAPALLEALPDTVVVADEAGNIAYVNPAVRALLGHDPGDLTGRPLTVLMPERLRDSHGEGFSRFRRTGVGELVGSTTQVPALRADGQEIAIDLTLSRLDPVPGADPDGAVVVAVLRDASTTVLLERQLQVSRYLTATLRVTAALTEAPDADVAFERLLATLCAELDWDVAALWEADDSGGRLRPAGTWTAPGLDVGVLHAGTCGHPLARGQGLPGLAWSSRAPVVVEDLWSDPRFLRGAAARADGLRTGVAFPVLRGGTVVAVCELFSRQSRPVPVELLDVLAHAGRQIGQFLGRLRAESEVRHLADTLQRSLLPSHLPTVPGLDLAARYRAGGGAALVGGDTYDVTELPDGRSLLLIADVCGTGAEAAAVTALARHTARAAAAAGDPAEVLRAVNAALLREQAAGPLRFVTACCLVLGPRGEDGTRAELSVAGHPLPLLRTSGGWSEVGARDVPLGIDAGARFDPVALPLPPGASLVLYTDGVTEARDDAGVQLGEAGLVTLLSQPGVDGAECIVERISATVAERLRNSRYEADDLAVLALTVPV</sequence>
<dbReference type="InterPro" id="IPR052016">
    <property type="entry name" value="Bact_Sigma-Reg"/>
</dbReference>
<dbReference type="InterPro" id="IPR001932">
    <property type="entry name" value="PPM-type_phosphatase-like_dom"/>
</dbReference>
<name>A0A2T0TZF5_9ACTN</name>
<reference evidence="3 4" key="1">
    <citation type="submission" date="2018-03" db="EMBL/GenBank/DDBJ databases">
        <title>Genomic Encyclopedia of Archaeal and Bacterial Type Strains, Phase II (KMG-II): from individual species to whole genera.</title>
        <authorList>
            <person name="Goeker M."/>
        </authorList>
    </citation>
    <scope>NUCLEOTIDE SEQUENCE [LARGE SCALE GENOMIC DNA]</scope>
    <source>
        <strain evidence="3 4">DSM 45416</strain>
    </source>
</reference>
<dbReference type="SMART" id="SM00091">
    <property type="entry name" value="PAS"/>
    <property type="match status" value="1"/>
</dbReference>
<evidence type="ECO:0000259" key="2">
    <source>
        <dbReference type="PROSITE" id="PS50112"/>
    </source>
</evidence>
<dbReference type="SMART" id="SM00065">
    <property type="entry name" value="GAF"/>
    <property type="match status" value="1"/>
</dbReference>
<dbReference type="Pfam" id="PF07228">
    <property type="entry name" value="SpoIIE"/>
    <property type="match status" value="1"/>
</dbReference>
<dbReference type="Proteomes" id="UP000239210">
    <property type="component" value="Unassembled WGS sequence"/>
</dbReference>
<dbReference type="InterPro" id="IPR000014">
    <property type="entry name" value="PAS"/>
</dbReference>
<dbReference type="SUPFAM" id="SSF81606">
    <property type="entry name" value="PP2C-like"/>
    <property type="match status" value="1"/>
</dbReference>
<dbReference type="InterPro" id="IPR003018">
    <property type="entry name" value="GAF"/>
</dbReference>
<dbReference type="InterPro" id="IPR036457">
    <property type="entry name" value="PPM-type-like_dom_sf"/>
</dbReference>
<gene>
    <name evidence="3" type="ORF">LY71_102118</name>
</gene>
<evidence type="ECO:0000256" key="1">
    <source>
        <dbReference type="ARBA" id="ARBA00022801"/>
    </source>
</evidence>
<dbReference type="PANTHER" id="PTHR43156">
    <property type="entry name" value="STAGE II SPORULATION PROTEIN E-RELATED"/>
    <property type="match status" value="1"/>
</dbReference>
<evidence type="ECO:0000313" key="3">
    <source>
        <dbReference type="EMBL" id="PRY51055.1"/>
    </source>
</evidence>